<dbReference type="AlphaFoldDB" id="A0AAD9JS12"/>
<evidence type="ECO:0000256" key="1">
    <source>
        <dbReference type="ARBA" id="ARBA00008874"/>
    </source>
</evidence>
<dbReference type="PANTHER" id="PTHR47096">
    <property type="entry name" value="MISSHAPEN LIKE KINASE 1"/>
    <property type="match status" value="1"/>
</dbReference>
<dbReference type="GO" id="GO:0005829">
    <property type="term" value="C:cytosol"/>
    <property type="evidence" value="ECO:0007669"/>
    <property type="project" value="TreeGrafter"/>
</dbReference>
<comment type="similarity">
    <text evidence="1">Belongs to the protein kinase superfamily. STE Ser/Thr protein kinase family. STE20 subfamily.</text>
</comment>
<dbReference type="Proteomes" id="UP001208570">
    <property type="component" value="Unassembled WGS sequence"/>
</dbReference>
<dbReference type="EMBL" id="JAODUP010000189">
    <property type="protein sequence ID" value="KAK2157543.1"/>
    <property type="molecule type" value="Genomic_DNA"/>
</dbReference>
<comment type="caution">
    <text evidence="8">The sequence shown here is derived from an EMBL/GenBank/DDBJ whole genome shotgun (WGS) entry which is preliminary data.</text>
</comment>
<feature type="region of interest" description="Disordered" evidence="6">
    <location>
        <begin position="125"/>
        <end position="169"/>
    </location>
</feature>
<keyword evidence="9" id="KW-1185">Reference proteome</keyword>
<gene>
    <name evidence="8" type="ORF">LSH36_189g05020</name>
</gene>
<accession>A0AAD9JS12</accession>
<name>A0AAD9JS12_9ANNE</name>
<keyword evidence="4" id="KW-0808">Transferase</keyword>
<proteinExistence type="inferred from homology"/>
<dbReference type="InterPro" id="IPR051700">
    <property type="entry name" value="STE20_Ser-Thr_kinase"/>
</dbReference>
<dbReference type="InterPro" id="IPR001180">
    <property type="entry name" value="CNH_dom"/>
</dbReference>
<evidence type="ECO:0000256" key="4">
    <source>
        <dbReference type="ARBA" id="ARBA00022679"/>
    </source>
</evidence>
<evidence type="ECO:0000313" key="9">
    <source>
        <dbReference type="Proteomes" id="UP001208570"/>
    </source>
</evidence>
<feature type="compositionally biased region" description="Polar residues" evidence="6">
    <location>
        <begin position="151"/>
        <end position="169"/>
    </location>
</feature>
<dbReference type="Pfam" id="PF00780">
    <property type="entry name" value="CNH"/>
    <property type="match status" value="1"/>
</dbReference>
<protein>
    <recommendedName>
        <fullName evidence="2">non-specific serine/threonine protein kinase</fullName>
        <ecNumber evidence="2">2.7.11.1</ecNumber>
    </recommendedName>
</protein>
<sequence>MRAGGGQAPRGTESPPVVLPSNTRAIKLPFSSGLREPDWTAGMTGGPWPAAGVSRVIEGVHGPGGALEREESAHALWGLILYGKWGVRINETGTDVMGDMSSSRQVSSPSVNLIERRQFAVVDFHVFPQNDNRGSPGDRRHDDRSRGASGQDASASSPQGAQYNRQSTASSVLPDLLPQQNRAENQRPQDRTTSDEQSLPLQYRHAVSSQPPMRKNPSSRSFQAFGFSANKSKDQGSLPGHLPRRGSHINVNVAPTIVESDTPEIRKYKKRFNSDILCAALWGVNLLIGTDAGMVLLDRSGQGKVYQLISRRRFQQMEVLEGQNILVTISGKKNKIRVYYLSWLKTKIFKSDQINDKKNGFTNVGELEGCVHFKIVKYERIKFLVIALRESIEIYAWAPKPYHKFMAFKSFPNLVERPLLVDLTVEEGQRLKVIYGSSTGFHAIDLDNSEVFDIYIPTHTHGPVTPHTIVILPNTSGLQLLLCYDNEGVYVDTYGKISKNVVLQWGELPTSVAYISTGQIMGWGHKAIEIRSAETGHLDGVFMHKKAQKLKFLCERNDKVFFSSIRSGSSCQIYFMTLNKPGLSNW</sequence>
<dbReference type="GO" id="GO:0004674">
    <property type="term" value="F:protein serine/threonine kinase activity"/>
    <property type="evidence" value="ECO:0007669"/>
    <property type="project" value="UniProtKB-KW"/>
</dbReference>
<reference evidence="8" key="1">
    <citation type="journal article" date="2023" name="Mol. Biol. Evol.">
        <title>Third-Generation Sequencing Reveals the Adaptive Role of the Epigenome in Three Deep-Sea Polychaetes.</title>
        <authorList>
            <person name="Perez M."/>
            <person name="Aroh O."/>
            <person name="Sun Y."/>
            <person name="Lan Y."/>
            <person name="Juniper S.K."/>
            <person name="Young C.R."/>
            <person name="Angers B."/>
            <person name="Qian P.Y."/>
        </authorList>
    </citation>
    <scope>NUCLEOTIDE SEQUENCE</scope>
    <source>
        <strain evidence="8">P08H-3</strain>
    </source>
</reference>
<keyword evidence="5" id="KW-0418">Kinase</keyword>
<feature type="compositionally biased region" description="Basic and acidic residues" evidence="6">
    <location>
        <begin position="184"/>
        <end position="194"/>
    </location>
</feature>
<organism evidence="8 9">
    <name type="scientific">Paralvinella palmiformis</name>
    <dbReference type="NCBI Taxonomy" id="53620"/>
    <lineage>
        <taxon>Eukaryota</taxon>
        <taxon>Metazoa</taxon>
        <taxon>Spiralia</taxon>
        <taxon>Lophotrochozoa</taxon>
        <taxon>Annelida</taxon>
        <taxon>Polychaeta</taxon>
        <taxon>Sedentaria</taxon>
        <taxon>Canalipalpata</taxon>
        <taxon>Terebellida</taxon>
        <taxon>Terebelliformia</taxon>
        <taxon>Alvinellidae</taxon>
        <taxon>Paralvinella</taxon>
    </lineage>
</organism>
<evidence type="ECO:0000313" key="8">
    <source>
        <dbReference type="EMBL" id="KAK2157543.1"/>
    </source>
</evidence>
<dbReference type="EC" id="2.7.11.1" evidence="2"/>
<evidence type="ECO:0000256" key="6">
    <source>
        <dbReference type="SAM" id="MobiDB-lite"/>
    </source>
</evidence>
<keyword evidence="3" id="KW-0723">Serine/threonine-protein kinase</keyword>
<dbReference type="SMART" id="SM00036">
    <property type="entry name" value="CNH"/>
    <property type="match status" value="1"/>
</dbReference>
<dbReference type="PROSITE" id="PS50219">
    <property type="entry name" value="CNH"/>
    <property type="match status" value="1"/>
</dbReference>
<evidence type="ECO:0000256" key="2">
    <source>
        <dbReference type="ARBA" id="ARBA00012513"/>
    </source>
</evidence>
<feature type="region of interest" description="Disordered" evidence="6">
    <location>
        <begin position="181"/>
        <end position="201"/>
    </location>
</feature>
<feature type="compositionally biased region" description="Basic and acidic residues" evidence="6">
    <location>
        <begin position="136"/>
        <end position="146"/>
    </location>
</feature>
<dbReference type="PANTHER" id="PTHR47096:SF1">
    <property type="entry name" value="MISSHAPEN LIKE KINASE 1"/>
    <property type="match status" value="1"/>
</dbReference>
<feature type="domain" description="CNH" evidence="7">
    <location>
        <begin position="273"/>
        <end position="560"/>
    </location>
</feature>
<evidence type="ECO:0000256" key="3">
    <source>
        <dbReference type="ARBA" id="ARBA00022527"/>
    </source>
</evidence>
<evidence type="ECO:0000259" key="7">
    <source>
        <dbReference type="PROSITE" id="PS50219"/>
    </source>
</evidence>
<evidence type="ECO:0000256" key="5">
    <source>
        <dbReference type="ARBA" id="ARBA00022777"/>
    </source>
</evidence>